<accession>A0ACB6V3M5</accession>
<dbReference type="EMBL" id="QVQA01000077">
    <property type="protein sequence ID" value="KAF5096930.1"/>
    <property type="molecule type" value="Genomic_DNA"/>
</dbReference>
<sequence>MRVDNPDPEVVRVVGRHLVRDSDVDPSLADNDGQFDSLKLQGGDITRQLYKWQKDHETDSISRGRSKSFDLPREGGEDEGLNIQNIKVPGGMRRSFLSAKAQAQPQTGPPTFLTRNFIEFLSIYGHFAGEELEEEEDGYSETAIEEEGHPDENTALLSSSLKVKRPAAGKATATKAVLLLLKSFVGTGVLFLPKAYYNGGILFSSLVLIFVSALSYWCFLLLIRARIAVGVSSFGDIGGALYGEGMRKVILFSIVISQIGFAAAYIVFTSENLQALILALTKQKTLVNIETLIFLQLLIFLPLSMIRNIAKLSGTALIADFFILLGLLYLYYWGGLTIATHGISDVKLFNPKDWTLFIGTAIFTFEGIGLIIPIQESMKKPKQFGPVLAGVMIGITLIFVSMGALCYAAYGSNVKTVVILNLPQDSKFVNGVQLLYSLAILLSTPLQLFPAIRILENALFIRSGKHNPTIKWQKNVFRFFLVFFTAIVAWGGADDLDKFVALIGSFACIPLVYVYPPLLHLKSVARTSLSKLADILLVIFGTGCMVYTTYGTVASWIGSS</sequence>
<keyword evidence="2" id="KW-1185">Reference proteome</keyword>
<reference evidence="1 2" key="1">
    <citation type="journal article" date="2020" name="Front. Microbiol.">
        <title>Phenotypic and Genetic Characterization of the Cheese Ripening Yeast Geotrichum candidum.</title>
        <authorList>
            <person name="Perkins V."/>
            <person name="Vignola S."/>
            <person name="Lessard M.H."/>
            <person name="Plante P.L."/>
            <person name="Corbeil J."/>
            <person name="Dugat-Bony E."/>
            <person name="Frenette M."/>
            <person name="Labrie S."/>
        </authorList>
    </citation>
    <scope>NUCLEOTIDE SEQUENCE [LARGE SCALE GENOMIC DNA]</scope>
    <source>
        <strain evidence="1 2">LMA-1147</strain>
    </source>
</reference>
<proteinExistence type="predicted"/>
<comment type="caution">
    <text evidence="1">The sequence shown here is derived from an EMBL/GenBank/DDBJ whole genome shotgun (WGS) entry which is preliminary data.</text>
</comment>
<name>A0ACB6V3M5_9ASCO</name>
<evidence type="ECO:0000313" key="1">
    <source>
        <dbReference type="EMBL" id="KAF5096930.1"/>
    </source>
</evidence>
<dbReference type="Proteomes" id="UP000744676">
    <property type="component" value="Unassembled WGS sequence"/>
</dbReference>
<protein>
    <submittedName>
        <fullName evidence="1">Uncharacterized protein</fullName>
    </submittedName>
</protein>
<gene>
    <name evidence="1" type="ORF">D0Z00_002590</name>
</gene>
<evidence type="ECO:0000313" key="2">
    <source>
        <dbReference type="Proteomes" id="UP000744676"/>
    </source>
</evidence>
<organism evidence="1 2">
    <name type="scientific">Geotrichum galactomycetum</name>
    <dbReference type="NCBI Taxonomy" id="27317"/>
    <lineage>
        <taxon>Eukaryota</taxon>
        <taxon>Fungi</taxon>
        <taxon>Dikarya</taxon>
        <taxon>Ascomycota</taxon>
        <taxon>Saccharomycotina</taxon>
        <taxon>Dipodascomycetes</taxon>
        <taxon>Dipodascales</taxon>
        <taxon>Dipodascaceae</taxon>
        <taxon>Geotrichum</taxon>
    </lineage>
</organism>